<reference evidence="2" key="1">
    <citation type="journal article" date="2021" name="PeerJ">
        <title>Extensive microbial diversity within the chicken gut microbiome revealed by metagenomics and culture.</title>
        <authorList>
            <person name="Gilroy R."/>
            <person name="Ravi A."/>
            <person name="Getino M."/>
            <person name="Pursley I."/>
            <person name="Horton D.L."/>
            <person name="Alikhan N.F."/>
            <person name="Baker D."/>
            <person name="Gharbi K."/>
            <person name="Hall N."/>
            <person name="Watson M."/>
            <person name="Adriaenssens E.M."/>
            <person name="Foster-Nyarko E."/>
            <person name="Jarju S."/>
            <person name="Secka A."/>
            <person name="Antonio M."/>
            <person name="Oren A."/>
            <person name="Chaudhuri R.R."/>
            <person name="La Ragione R."/>
            <person name="Hildebrand F."/>
            <person name="Pallen M.J."/>
        </authorList>
    </citation>
    <scope>NUCLEOTIDE SEQUENCE</scope>
    <source>
        <strain evidence="2">ChiSxjej6B18-287</strain>
    </source>
</reference>
<name>A0A9D2N5B6_9FIRM</name>
<gene>
    <name evidence="2" type="ORF">H9935_05415</name>
</gene>
<evidence type="ECO:0000256" key="1">
    <source>
        <dbReference type="SAM" id="Phobius"/>
    </source>
</evidence>
<feature type="non-terminal residue" evidence="2">
    <location>
        <position position="124"/>
    </location>
</feature>
<feature type="transmembrane region" description="Helical" evidence="1">
    <location>
        <begin position="26"/>
        <end position="49"/>
    </location>
</feature>
<evidence type="ECO:0000313" key="3">
    <source>
        <dbReference type="Proteomes" id="UP000823893"/>
    </source>
</evidence>
<sequence>MYGSYRSMGAEENINYYYWTLEEVYAFFRATVGFGTMTVVFGIGIGVLLHEYLKKWPLKSSLRFSKVDRIWTEAVILLLLLSGIVYLQAFPAFGRNIYVWWGYILDNLYDISHYLLRLALCLGI</sequence>
<organism evidence="2 3">
    <name type="scientific">Candidatus Blautia merdigallinarum</name>
    <dbReference type="NCBI Taxonomy" id="2838495"/>
    <lineage>
        <taxon>Bacteria</taxon>
        <taxon>Bacillati</taxon>
        <taxon>Bacillota</taxon>
        <taxon>Clostridia</taxon>
        <taxon>Lachnospirales</taxon>
        <taxon>Lachnospiraceae</taxon>
        <taxon>Blautia</taxon>
    </lineage>
</organism>
<feature type="transmembrane region" description="Helical" evidence="1">
    <location>
        <begin position="70"/>
        <end position="90"/>
    </location>
</feature>
<reference evidence="2" key="2">
    <citation type="submission" date="2021-04" db="EMBL/GenBank/DDBJ databases">
        <authorList>
            <person name="Gilroy R."/>
        </authorList>
    </citation>
    <scope>NUCLEOTIDE SEQUENCE</scope>
    <source>
        <strain evidence="2">ChiSxjej6B18-287</strain>
    </source>
</reference>
<dbReference type="EMBL" id="DWWV01000063">
    <property type="protein sequence ID" value="HJC10238.1"/>
    <property type="molecule type" value="Genomic_DNA"/>
</dbReference>
<dbReference type="AlphaFoldDB" id="A0A9D2N5B6"/>
<proteinExistence type="predicted"/>
<keyword evidence="1" id="KW-1133">Transmembrane helix</keyword>
<protein>
    <submittedName>
        <fullName evidence="2">Uncharacterized protein</fullName>
    </submittedName>
</protein>
<dbReference type="Proteomes" id="UP000823893">
    <property type="component" value="Unassembled WGS sequence"/>
</dbReference>
<evidence type="ECO:0000313" key="2">
    <source>
        <dbReference type="EMBL" id="HJC10238.1"/>
    </source>
</evidence>
<comment type="caution">
    <text evidence="2">The sequence shown here is derived from an EMBL/GenBank/DDBJ whole genome shotgun (WGS) entry which is preliminary data.</text>
</comment>
<keyword evidence="1" id="KW-0472">Membrane</keyword>
<keyword evidence="1" id="KW-0812">Transmembrane</keyword>
<accession>A0A9D2N5B6</accession>